<dbReference type="Pfam" id="PF23569">
    <property type="entry name" value="NBD_SMAX1"/>
    <property type="match status" value="1"/>
</dbReference>
<dbReference type="EMBL" id="CM000853">
    <property type="protein sequence ID" value="KRG92150.1"/>
    <property type="molecule type" value="Genomic_DNA"/>
</dbReference>
<feature type="domain" description="Clp R" evidence="5">
    <location>
        <begin position="10"/>
        <end position="171"/>
    </location>
</feature>
<evidence type="ECO:0000256" key="3">
    <source>
        <dbReference type="PROSITE-ProRule" id="PRU01251"/>
    </source>
</evidence>
<dbReference type="Gene3D" id="3.40.50.300">
    <property type="entry name" value="P-loop containing nucleotide triphosphate hydrolases"/>
    <property type="match status" value="1"/>
</dbReference>
<dbReference type="Gramene" id="KRG92150">
    <property type="protein sequence ID" value="KRG92150"/>
    <property type="gene ID" value="GLYMA_20G193900"/>
</dbReference>
<dbReference type="InterPro" id="IPR027417">
    <property type="entry name" value="P-loop_NTPase"/>
</dbReference>
<evidence type="ECO:0000256" key="4">
    <source>
        <dbReference type="SAM" id="MobiDB-lite"/>
    </source>
</evidence>
<dbReference type="GeneID" id="100800986"/>
<gene>
    <name evidence="7" type="primary">LOC100800986</name>
    <name evidence="6" type="ORF">GLYMA_20G193900</name>
</gene>
<dbReference type="OMA" id="FWISEND"/>
<dbReference type="Gene3D" id="1.10.1780.10">
    <property type="entry name" value="Clp, N-terminal domain"/>
    <property type="match status" value="1"/>
</dbReference>
<name>I1NHT7_SOYBN</name>
<dbReference type="InterPro" id="IPR004176">
    <property type="entry name" value="Clp_R_N"/>
</dbReference>
<dbReference type="InterPro" id="IPR058680">
    <property type="entry name" value="NBD_SMAX1-like"/>
</dbReference>
<dbReference type="HOGENOM" id="CLU_006575_0_0_1"/>
<feature type="compositionally biased region" description="Basic and acidic residues" evidence="4">
    <location>
        <begin position="708"/>
        <end position="721"/>
    </location>
</feature>
<evidence type="ECO:0000313" key="8">
    <source>
        <dbReference type="Proteomes" id="UP000008827"/>
    </source>
</evidence>
<evidence type="ECO:0000259" key="5">
    <source>
        <dbReference type="PROSITE" id="PS51903"/>
    </source>
</evidence>
<reference evidence="6 7" key="1">
    <citation type="journal article" date="2010" name="Nature">
        <title>Genome sequence of the palaeopolyploid soybean.</title>
        <authorList>
            <person name="Schmutz J."/>
            <person name="Cannon S.B."/>
            <person name="Schlueter J."/>
            <person name="Ma J."/>
            <person name="Mitros T."/>
            <person name="Nelson W."/>
            <person name="Hyten D.L."/>
            <person name="Song Q."/>
            <person name="Thelen J.J."/>
            <person name="Cheng J."/>
            <person name="Xu D."/>
            <person name="Hellsten U."/>
            <person name="May G.D."/>
            <person name="Yu Y."/>
            <person name="Sakurai T."/>
            <person name="Umezawa T."/>
            <person name="Bhattacharyya M.K."/>
            <person name="Sandhu D."/>
            <person name="Valliyodan B."/>
            <person name="Lindquist E."/>
            <person name="Peto M."/>
            <person name="Grant D."/>
            <person name="Shu S."/>
            <person name="Goodstein D."/>
            <person name="Barry K."/>
            <person name="Futrell-Griggs M."/>
            <person name="Abernathy B."/>
            <person name="Du J."/>
            <person name="Tian Z."/>
            <person name="Zhu L."/>
            <person name="Gill N."/>
            <person name="Joshi T."/>
            <person name="Libault M."/>
            <person name="Sethuraman A."/>
            <person name="Zhang X.-C."/>
            <person name="Shinozaki K."/>
            <person name="Nguyen H.T."/>
            <person name="Wing R.A."/>
            <person name="Cregan P."/>
            <person name="Specht J."/>
            <person name="Grimwood J."/>
            <person name="Rokhsar D."/>
            <person name="Stacey G."/>
            <person name="Shoemaker R.C."/>
            <person name="Jackson S.A."/>
        </authorList>
    </citation>
    <scope>NUCLEOTIDE SEQUENCE [LARGE SCALE GENOMIC DNA]</scope>
    <source>
        <strain evidence="7">cv. Williams 82</strain>
        <tissue evidence="6">Callus</tissue>
    </source>
</reference>
<dbReference type="EnsemblPlants" id="KRG92150">
    <property type="protein sequence ID" value="KRG92150"/>
    <property type="gene ID" value="GLYMA_20G193900"/>
</dbReference>
<dbReference type="SUPFAM" id="SSF81923">
    <property type="entry name" value="Double Clp-N motif"/>
    <property type="match status" value="1"/>
</dbReference>
<keyword evidence="2 3" id="KW-0677">Repeat</keyword>
<dbReference type="KEGG" id="gmx:100800986"/>
<proteinExistence type="inferred from homology"/>
<dbReference type="PROSITE" id="PS51903">
    <property type="entry name" value="CLP_R"/>
    <property type="match status" value="1"/>
</dbReference>
<dbReference type="InterPro" id="IPR036628">
    <property type="entry name" value="Clp_N_dom_sf"/>
</dbReference>
<dbReference type="PANTHER" id="PTHR43572:SF78">
    <property type="entry name" value="CLP R DOMAIN-CONTAINING PROTEIN"/>
    <property type="match status" value="1"/>
</dbReference>
<keyword evidence="8" id="KW-1185">Reference proteome</keyword>
<dbReference type="OrthoDB" id="750498at2759"/>
<organism evidence="7">
    <name type="scientific">Glycine max</name>
    <name type="common">Soybean</name>
    <name type="synonym">Glycine hispida</name>
    <dbReference type="NCBI Taxonomy" id="3847"/>
    <lineage>
        <taxon>Eukaryota</taxon>
        <taxon>Viridiplantae</taxon>
        <taxon>Streptophyta</taxon>
        <taxon>Embryophyta</taxon>
        <taxon>Tracheophyta</taxon>
        <taxon>Spermatophyta</taxon>
        <taxon>Magnoliopsida</taxon>
        <taxon>eudicotyledons</taxon>
        <taxon>Gunneridae</taxon>
        <taxon>Pentapetalae</taxon>
        <taxon>rosids</taxon>
        <taxon>fabids</taxon>
        <taxon>Fabales</taxon>
        <taxon>Fabaceae</taxon>
        <taxon>Papilionoideae</taxon>
        <taxon>50 kb inversion clade</taxon>
        <taxon>NPAAA clade</taxon>
        <taxon>indigoferoid/millettioid clade</taxon>
        <taxon>Phaseoleae</taxon>
        <taxon>Glycine</taxon>
        <taxon>Glycine subgen. Soja</taxon>
    </lineage>
</organism>
<dbReference type="PANTHER" id="PTHR43572">
    <property type="entry name" value="CHAPERONE PROTEIN CLPD, CHLOROPLASTIC"/>
    <property type="match status" value="1"/>
</dbReference>
<evidence type="ECO:0000313" key="6">
    <source>
        <dbReference type="EMBL" id="KRG92150.1"/>
    </source>
</evidence>
<dbReference type="AlphaFoldDB" id="I1NHT7"/>
<dbReference type="GO" id="GO:0005634">
    <property type="term" value="C:nucleus"/>
    <property type="evidence" value="ECO:0000318"/>
    <property type="project" value="GO_Central"/>
</dbReference>
<accession>I1NHT7</accession>
<dbReference type="PaxDb" id="3847-GLYMA20G33570.1"/>
<feature type="region of interest" description="Disordered" evidence="4">
    <location>
        <begin position="697"/>
        <end position="724"/>
    </location>
</feature>
<dbReference type="eggNOG" id="KOG1051">
    <property type="taxonomic scope" value="Eukaryota"/>
</dbReference>
<dbReference type="GO" id="GO:0044183">
    <property type="term" value="F:protein folding chaperone"/>
    <property type="evidence" value="ECO:0000318"/>
    <property type="project" value="GO_Central"/>
</dbReference>
<evidence type="ECO:0000313" key="7">
    <source>
        <dbReference type="EnsemblPlants" id="KRG92150"/>
    </source>
</evidence>
<sequence>MRGGICSIQLQALTPEAATVVKQAVNLATRRGHAQVTPLHVASAMLATSTGLLRKACLQCHSHPLQCKALELCFNVALNRLPASTSSPLLAPQYSTPSLSNALVAAFKRAQAHQRRGSIENQQQHILALKIEVEQLVISILDDPSVSRVMREAGFSSTLVKTRVEQAVSMEVCSQKAQAKENITKPHHQVVLGGRNNVSPSGPFGQVGGSFMKPNLDHVNNDDVTSVLSELAKRRNTVIVGESVTNAEGVVRGVIERFEVGNVPGDLRYVQFVSLPLMCFRNISKEEVEQKLMEVRNLVKSYVGGGVVLYLGDLKWLFEFWANFREQKTNYCSVEHMVMELKKLVCGSGESSRLWLMGISTFKTYMKCKICHPSLETIWELHPFTIPVGILSLSLNLDSDFQAQERNKVFFKDVAFEDRAGVRNHLTCCRDCTINFEKEAQSITSTISKKACTTSSLPTWLQNCKEERSDIMEDQENARLKDLCKKWNSLCNSIHRHPSINEKQVFFVSSSPSSPTSVSSHERKSNFHHSHLNWPIISESEKSPKECELYTETGDDGYDSNFIMFMPDSDVPKPDLLSNPNSSPNSASSSEAVDGLESTQMFKEPNAENHKILCDALEKKVPQHKEVIPEIASTVLHCRSGMRKRDQNHSMKREDNQETWMFFLGVNSQAKESISRELAKVVFGSYSNFVTIGMSSFSSPEDDDDSTDEKSKRKRPREELKSSYAQRFGEAVNENPHRVFFLEDLDQVDYFSQKGVEQAIQSGSITLPGGESVPLMDAIVIFSCESFFSSPKLRKSPCAENKGKETVEDESSSLSLDLNIAIEDESGGVAFGGDNGILELVDKQINFNIQES</sequence>
<evidence type="ECO:0000256" key="2">
    <source>
        <dbReference type="ARBA" id="ARBA00022737"/>
    </source>
</evidence>
<feature type="compositionally biased region" description="Low complexity" evidence="4">
    <location>
        <begin position="578"/>
        <end position="590"/>
    </location>
</feature>
<dbReference type="Proteomes" id="UP000008827">
    <property type="component" value="Chromosome 20"/>
</dbReference>
<dbReference type="RefSeq" id="XP_006606314.1">
    <property type="nucleotide sequence ID" value="XM_006606251.4"/>
</dbReference>
<comment type="similarity">
    <text evidence="1">Belongs to the ClpA/ClpB family.</text>
</comment>
<reference evidence="7" key="2">
    <citation type="submission" date="2018-02" db="UniProtKB">
        <authorList>
            <consortium name="EnsemblPlants"/>
        </authorList>
    </citation>
    <scope>IDENTIFICATION</scope>
    <source>
        <strain evidence="7">Williams 82</strain>
    </source>
</reference>
<protein>
    <recommendedName>
        <fullName evidence="5">Clp R domain-containing protein</fullName>
    </recommendedName>
</protein>
<feature type="region of interest" description="Disordered" evidence="4">
    <location>
        <begin position="569"/>
        <end position="597"/>
    </location>
</feature>
<evidence type="ECO:0000256" key="1">
    <source>
        <dbReference type="ARBA" id="ARBA00008675"/>
    </source>
</evidence>
<reference evidence="6" key="3">
    <citation type="submission" date="2018-07" db="EMBL/GenBank/DDBJ databases">
        <title>WGS assembly of Glycine max.</title>
        <authorList>
            <person name="Schmutz J."/>
            <person name="Cannon S."/>
            <person name="Schlueter J."/>
            <person name="Ma J."/>
            <person name="Mitros T."/>
            <person name="Nelson W."/>
            <person name="Hyten D."/>
            <person name="Song Q."/>
            <person name="Thelen J."/>
            <person name="Cheng J."/>
            <person name="Xu D."/>
            <person name="Hellsten U."/>
            <person name="May G."/>
            <person name="Yu Y."/>
            <person name="Sakurai T."/>
            <person name="Umezawa T."/>
            <person name="Bhattacharyya M."/>
            <person name="Sandhu D."/>
            <person name="Valliyodan B."/>
            <person name="Lindquist E."/>
            <person name="Peto M."/>
            <person name="Grant D."/>
            <person name="Shu S."/>
            <person name="Goodstein D."/>
            <person name="Barry K."/>
            <person name="Futrell-Griggs M."/>
            <person name="Abernathy B."/>
            <person name="Du J."/>
            <person name="Tian Z."/>
            <person name="Zhu L."/>
            <person name="Gill N."/>
            <person name="Joshi T."/>
            <person name="Libault M."/>
            <person name="Sethuraman A."/>
            <person name="Zhang X."/>
            <person name="Shinozaki K."/>
            <person name="Nguyen H."/>
            <person name="Wing R."/>
            <person name="Cregan P."/>
            <person name="Specht J."/>
            <person name="Grimwood J."/>
            <person name="Rokhsar D."/>
            <person name="Stacey G."/>
            <person name="Shoemaker R."/>
            <person name="Jackson S."/>
        </authorList>
    </citation>
    <scope>NUCLEOTIDE SEQUENCE</scope>
    <source>
        <tissue evidence="6">Callus</tissue>
    </source>
</reference>
<dbReference type="STRING" id="3847.I1NHT7"/>
<dbReference type="Pfam" id="PF02861">
    <property type="entry name" value="Clp_N"/>
    <property type="match status" value="1"/>
</dbReference>
<dbReference type="InterPro" id="IPR051650">
    <property type="entry name" value="SL_signaling_regulator"/>
</dbReference>